<feature type="domain" description="DUF2726" evidence="1">
    <location>
        <begin position="834"/>
        <end position="908"/>
    </location>
</feature>
<dbReference type="InterPro" id="IPR047187">
    <property type="entry name" value="SF1_C_Upf1"/>
</dbReference>
<gene>
    <name evidence="4" type="ORF">SBF1_2000006</name>
</gene>
<dbReference type="Gene3D" id="3.40.50.300">
    <property type="entry name" value="P-loop containing nucleotide triphosphate hydrolases"/>
    <property type="match status" value="3"/>
</dbReference>
<dbReference type="AlphaFoldDB" id="A0A2U3KHV2"/>
<name>A0A2U3KHV2_9FIRM</name>
<dbReference type="Pfam" id="PF13086">
    <property type="entry name" value="AAA_11"/>
    <property type="match status" value="1"/>
</dbReference>
<keyword evidence="4" id="KW-0378">Hydrolase</keyword>
<dbReference type="Pfam" id="PF10881">
    <property type="entry name" value="DUF2726"/>
    <property type="match status" value="1"/>
</dbReference>
<evidence type="ECO:0000313" key="4">
    <source>
        <dbReference type="EMBL" id="SPF39232.1"/>
    </source>
</evidence>
<protein>
    <submittedName>
        <fullName evidence="4">DNA helicase</fullName>
    </submittedName>
</protein>
<dbReference type="GO" id="GO:0004386">
    <property type="term" value="F:helicase activity"/>
    <property type="evidence" value="ECO:0007669"/>
    <property type="project" value="UniProtKB-KW"/>
</dbReference>
<keyword evidence="4" id="KW-0347">Helicase</keyword>
<dbReference type="EMBL" id="OMOF01000114">
    <property type="protein sequence ID" value="SPF39232.1"/>
    <property type="molecule type" value="Genomic_DNA"/>
</dbReference>
<reference evidence="5" key="1">
    <citation type="submission" date="2018-02" db="EMBL/GenBank/DDBJ databases">
        <authorList>
            <person name="Hausmann B."/>
        </authorList>
    </citation>
    <scope>NUCLEOTIDE SEQUENCE [LARGE SCALE GENOMIC DNA]</scope>
    <source>
        <strain evidence="5">Peat soil MAG SbF1</strain>
    </source>
</reference>
<evidence type="ECO:0000259" key="2">
    <source>
        <dbReference type="Pfam" id="PF13086"/>
    </source>
</evidence>
<feature type="domain" description="DNA2/NAM7 helicase-like C-terminal" evidence="3">
    <location>
        <begin position="565"/>
        <end position="730"/>
    </location>
</feature>
<dbReference type="CDD" id="cd17934">
    <property type="entry name" value="DEXXQc_Upf1-like"/>
    <property type="match status" value="1"/>
</dbReference>
<keyword evidence="4" id="KW-0067">ATP-binding</keyword>
<dbReference type="SUPFAM" id="SSF52540">
    <property type="entry name" value="P-loop containing nucleoside triphosphate hydrolases"/>
    <property type="match status" value="1"/>
</dbReference>
<dbReference type="InterPro" id="IPR045055">
    <property type="entry name" value="DNA2/NAM7-like"/>
</dbReference>
<organism evidence="4 5">
    <name type="scientific">Candidatus Desulfosporosinus infrequens</name>
    <dbReference type="NCBI Taxonomy" id="2043169"/>
    <lineage>
        <taxon>Bacteria</taxon>
        <taxon>Bacillati</taxon>
        <taxon>Bacillota</taxon>
        <taxon>Clostridia</taxon>
        <taxon>Eubacteriales</taxon>
        <taxon>Desulfitobacteriaceae</taxon>
        <taxon>Desulfosporosinus</taxon>
    </lineage>
</organism>
<dbReference type="CDD" id="cd18808">
    <property type="entry name" value="SF1_C_Upf1"/>
    <property type="match status" value="1"/>
</dbReference>
<dbReference type="InterPro" id="IPR027417">
    <property type="entry name" value="P-loop_NTPase"/>
</dbReference>
<accession>A0A2U3KHV2</accession>
<dbReference type="Gene3D" id="3.40.960.10">
    <property type="entry name" value="VSR Endonuclease"/>
    <property type="match status" value="1"/>
</dbReference>
<dbReference type="InterPro" id="IPR024402">
    <property type="entry name" value="DUF2726"/>
</dbReference>
<evidence type="ECO:0000259" key="1">
    <source>
        <dbReference type="Pfam" id="PF10881"/>
    </source>
</evidence>
<dbReference type="InterPro" id="IPR041679">
    <property type="entry name" value="DNA2/NAM7-like_C"/>
</dbReference>
<evidence type="ECO:0000313" key="5">
    <source>
        <dbReference type="Proteomes" id="UP000238916"/>
    </source>
</evidence>
<keyword evidence="4" id="KW-0547">Nucleotide-binding</keyword>
<feature type="domain" description="DNA2/NAM7 helicase helicase" evidence="2">
    <location>
        <begin position="184"/>
        <end position="538"/>
    </location>
</feature>
<dbReference type="PANTHER" id="PTHR10887">
    <property type="entry name" value="DNA2/NAM7 HELICASE FAMILY"/>
    <property type="match status" value="1"/>
</dbReference>
<sequence length="915" mass="104868">MITSKHMILKNGEDITTDVTYCKYNPQTQKYAVTFRNGKTYFCNYQSIDWLQDPSVLNPALLNITHGDRKLFDIQAVYVFKASATNYWRIRFSNGSEGNYDERDLKIVTSCLSDAEAGNCFEYLRQIASINELHSEDGTILLAKQYERIDFVGADTALAIYLNPQKYKAAKYQSQTPIFPFGGNASQFKAVKTALSHQISVIQGPPGTGKTQTILNIISNLLVQGKTVLVVSNNNSATANVFEKLSSQKCGLGFLLAPLGNSENKSEFIRNQTGSYPDLSEWNINTETQRVLQEKIRENASKLSEVFEKQERLAKAKQELYNLQLEIKYFEQYCAETGIGEDMLKVRRSLKSSRLMRLWQECYDFFEKERTVSLWYKFKSVIIYGLSDWKFFNNDLSKIITLLQSLFYRSKQKELSDKVTSLEGELHSVTAVKKMDELTELSMKFLRGKLFNQYGNTMERIKFSVDDLWKRPRDVSREYPVILSTTFSSRSSLGKNMVYDYLIMDEASQVDLTTGALALSCTKNVIIVGDTKQLPNVVSNDMKKRTNVIMESFHIAQGYHFAENSFLKSICSIIADVPQTLLREHYRCHPKIIGFCNQKFYNNELIIMSEDHGETDVLSVFKTVVGNHRRNNLNQRQIDVICQETLPKLKKQDLADIGVIAPYNDQVNALKAQLGMVGIDVATVHKFQGREKDTIVLTPVDDVVTNFTDDPYLLNVAISRAKKRLSLVVSSNAQPAGSNIGDLISYIEYNNFEIIQSEIYSIFDYLYRQYTDSRLAFLKKRKRVSEFDSENLMYGMIKDVLSRHSYTAMDVIFHQPLNMLIRDPKLLSEAECRYAMNTATHLDFLIYNKISKKPILAIEVDGFHHHKDGTIQAKRDKMKNHILELYNIPYLRFSTNGSGETEKLEQALRDYKDRA</sequence>
<evidence type="ECO:0000259" key="3">
    <source>
        <dbReference type="Pfam" id="PF13087"/>
    </source>
</evidence>
<dbReference type="InterPro" id="IPR041677">
    <property type="entry name" value="DNA2/NAM7_AAA_11"/>
</dbReference>
<dbReference type="Pfam" id="PF13087">
    <property type="entry name" value="AAA_12"/>
    <property type="match status" value="1"/>
</dbReference>
<proteinExistence type="predicted"/>
<dbReference type="Proteomes" id="UP000238916">
    <property type="component" value="Unassembled WGS sequence"/>
</dbReference>